<proteinExistence type="predicted"/>
<gene>
    <name evidence="10" type="ORF">HNR61_000902</name>
</gene>
<evidence type="ECO:0000256" key="2">
    <source>
        <dbReference type="ARBA" id="ARBA00022630"/>
    </source>
</evidence>
<accession>A0A7W3QJB2</accession>
<evidence type="ECO:0000259" key="8">
    <source>
        <dbReference type="PROSITE" id="PS51085"/>
    </source>
</evidence>
<evidence type="ECO:0000256" key="3">
    <source>
        <dbReference type="ARBA" id="ARBA00022714"/>
    </source>
</evidence>
<dbReference type="InterPro" id="IPR001041">
    <property type="entry name" value="2Fe-2S_ferredoxin-type"/>
</dbReference>
<dbReference type="InterPro" id="IPR036010">
    <property type="entry name" value="2Fe-2S_ferredoxin-like_sf"/>
</dbReference>
<dbReference type="EMBL" id="JACJIA010000001">
    <property type="protein sequence ID" value="MBA8949304.1"/>
    <property type="molecule type" value="Genomic_DNA"/>
</dbReference>
<dbReference type="InterPro" id="IPR039261">
    <property type="entry name" value="FNR_nucleotide-bd"/>
</dbReference>
<evidence type="ECO:0000259" key="9">
    <source>
        <dbReference type="PROSITE" id="PS51384"/>
    </source>
</evidence>
<dbReference type="GO" id="GO:0046872">
    <property type="term" value="F:metal ion binding"/>
    <property type="evidence" value="ECO:0007669"/>
    <property type="project" value="UniProtKB-KW"/>
</dbReference>
<dbReference type="GO" id="GO:0051537">
    <property type="term" value="F:2 iron, 2 sulfur cluster binding"/>
    <property type="evidence" value="ECO:0007669"/>
    <property type="project" value="UniProtKB-KW"/>
</dbReference>
<keyword evidence="3" id="KW-0001">2Fe-2S</keyword>
<dbReference type="PROSITE" id="PS51085">
    <property type="entry name" value="2FE2S_FER_2"/>
    <property type="match status" value="1"/>
</dbReference>
<dbReference type="PANTHER" id="PTHR47354:SF1">
    <property type="entry name" value="CARNITINE MONOOXYGENASE REDUCTASE SUBUNIT"/>
    <property type="match status" value="1"/>
</dbReference>
<dbReference type="GO" id="GO:0016491">
    <property type="term" value="F:oxidoreductase activity"/>
    <property type="evidence" value="ECO:0007669"/>
    <property type="project" value="UniProtKB-KW"/>
</dbReference>
<protein>
    <submittedName>
        <fullName evidence="10">Ferredoxin-NADP reductase</fullName>
    </submittedName>
</protein>
<keyword evidence="2" id="KW-0285">Flavoprotein</keyword>
<dbReference type="InterPro" id="IPR006058">
    <property type="entry name" value="2Fe2S_fd_BS"/>
</dbReference>
<keyword evidence="7" id="KW-0411">Iron-sulfur</keyword>
<feature type="domain" description="FAD-binding FR-type" evidence="9">
    <location>
        <begin position="48"/>
        <end position="149"/>
    </location>
</feature>
<dbReference type="SUPFAM" id="SSF54292">
    <property type="entry name" value="2Fe-2S ferredoxin-like"/>
    <property type="match status" value="1"/>
</dbReference>
<dbReference type="PRINTS" id="PR00409">
    <property type="entry name" value="PHDIOXRDTASE"/>
</dbReference>
<sequence>MTPAQIPPDLRGRRARDPFWVAASALFNGIQRVRALRTPVLPPVTPVDRTLTTVVREARQEAEDVVSLRLAAPDGRALPAWQPGCHLDVRLPSGRRRQYSLCGDPADRRTYRIAVRRLPHGAGGSLEAHTLAEGDLLTVSEPRNAFPFLPRDRYLFLAGGIGITPLLPMVQAARRLGADWRLVYTGRTRASLPFLDELPADRVEIRTDDDHGVPDCAELLTRAPAADAAIYCCGPAPMIDGVRAALAPHGPATLHFERFAPAPVVDGRPFEIELRRRGVTLRVPADRTALDVLTEYDPAIAHSCRQGFCGTCRVGLLAGDADRRHPGDTDPGSLLVCVSRTSGGRLVLDM</sequence>
<dbReference type="InterPro" id="IPR017938">
    <property type="entry name" value="Riboflavin_synthase-like_b-brl"/>
</dbReference>
<evidence type="ECO:0000256" key="1">
    <source>
        <dbReference type="ARBA" id="ARBA00001974"/>
    </source>
</evidence>
<evidence type="ECO:0000313" key="10">
    <source>
        <dbReference type="EMBL" id="MBA8949304.1"/>
    </source>
</evidence>
<dbReference type="AlphaFoldDB" id="A0A7W3QJB2"/>
<dbReference type="PROSITE" id="PS51384">
    <property type="entry name" value="FAD_FR"/>
    <property type="match status" value="1"/>
</dbReference>
<evidence type="ECO:0000256" key="4">
    <source>
        <dbReference type="ARBA" id="ARBA00022723"/>
    </source>
</evidence>
<dbReference type="SUPFAM" id="SSF63380">
    <property type="entry name" value="Riboflavin synthase domain-like"/>
    <property type="match status" value="1"/>
</dbReference>
<dbReference type="PANTHER" id="PTHR47354">
    <property type="entry name" value="NADH OXIDOREDUCTASE HCR"/>
    <property type="match status" value="1"/>
</dbReference>
<dbReference type="InterPro" id="IPR050415">
    <property type="entry name" value="MRET"/>
</dbReference>
<dbReference type="CDD" id="cd00207">
    <property type="entry name" value="fer2"/>
    <property type="match status" value="1"/>
</dbReference>
<dbReference type="Gene3D" id="3.40.50.80">
    <property type="entry name" value="Nucleotide-binding domain of ferredoxin-NADP reductase (FNR) module"/>
    <property type="match status" value="1"/>
</dbReference>
<comment type="caution">
    <text evidence="10">The sequence shown here is derived from an EMBL/GenBank/DDBJ whole genome shotgun (WGS) entry which is preliminary data.</text>
</comment>
<evidence type="ECO:0000313" key="11">
    <source>
        <dbReference type="Proteomes" id="UP000572680"/>
    </source>
</evidence>
<dbReference type="Gene3D" id="2.40.30.10">
    <property type="entry name" value="Translation factors"/>
    <property type="match status" value="1"/>
</dbReference>
<dbReference type="Proteomes" id="UP000572680">
    <property type="component" value="Unassembled WGS sequence"/>
</dbReference>
<dbReference type="InterPro" id="IPR017927">
    <property type="entry name" value="FAD-bd_FR_type"/>
</dbReference>
<name>A0A7W3QJB2_ACTNM</name>
<organism evidence="10 11">
    <name type="scientific">Actinomadura namibiensis</name>
    <dbReference type="NCBI Taxonomy" id="182080"/>
    <lineage>
        <taxon>Bacteria</taxon>
        <taxon>Bacillati</taxon>
        <taxon>Actinomycetota</taxon>
        <taxon>Actinomycetes</taxon>
        <taxon>Streptosporangiales</taxon>
        <taxon>Thermomonosporaceae</taxon>
        <taxon>Actinomadura</taxon>
    </lineage>
</organism>
<dbReference type="Pfam" id="PF00111">
    <property type="entry name" value="Fer2"/>
    <property type="match status" value="1"/>
</dbReference>
<keyword evidence="5" id="KW-0560">Oxidoreductase</keyword>
<evidence type="ECO:0000256" key="5">
    <source>
        <dbReference type="ARBA" id="ARBA00023002"/>
    </source>
</evidence>
<dbReference type="InterPro" id="IPR012675">
    <property type="entry name" value="Beta-grasp_dom_sf"/>
</dbReference>
<dbReference type="PROSITE" id="PS00197">
    <property type="entry name" value="2FE2S_FER_1"/>
    <property type="match status" value="1"/>
</dbReference>
<dbReference type="SUPFAM" id="SSF52343">
    <property type="entry name" value="Ferredoxin reductase-like, C-terminal NADP-linked domain"/>
    <property type="match status" value="1"/>
</dbReference>
<evidence type="ECO:0000256" key="6">
    <source>
        <dbReference type="ARBA" id="ARBA00023004"/>
    </source>
</evidence>
<evidence type="ECO:0000256" key="7">
    <source>
        <dbReference type="ARBA" id="ARBA00023014"/>
    </source>
</evidence>
<comment type="cofactor">
    <cofactor evidence="1">
        <name>FAD</name>
        <dbReference type="ChEBI" id="CHEBI:57692"/>
    </cofactor>
</comment>
<keyword evidence="11" id="KW-1185">Reference proteome</keyword>
<keyword evidence="6" id="KW-0408">Iron</keyword>
<feature type="domain" description="2Fe-2S ferredoxin-type" evidence="8">
    <location>
        <begin position="270"/>
        <end position="350"/>
    </location>
</feature>
<dbReference type="Gene3D" id="3.10.20.30">
    <property type="match status" value="1"/>
</dbReference>
<dbReference type="RefSeq" id="WP_182841763.1">
    <property type="nucleotide sequence ID" value="NZ_BAAALP010000003.1"/>
</dbReference>
<keyword evidence="4" id="KW-0479">Metal-binding</keyword>
<reference evidence="10 11" key="1">
    <citation type="submission" date="2020-08" db="EMBL/GenBank/DDBJ databases">
        <title>Genomic Encyclopedia of Type Strains, Phase IV (KMG-IV): sequencing the most valuable type-strain genomes for metagenomic binning, comparative biology and taxonomic classification.</title>
        <authorList>
            <person name="Goeker M."/>
        </authorList>
    </citation>
    <scope>NUCLEOTIDE SEQUENCE [LARGE SCALE GENOMIC DNA]</scope>
    <source>
        <strain evidence="10 11">DSM 44197</strain>
    </source>
</reference>
<dbReference type="CDD" id="cd06185">
    <property type="entry name" value="PDR_like"/>
    <property type="match status" value="1"/>
</dbReference>